<dbReference type="InterPro" id="IPR039556">
    <property type="entry name" value="ICL/PEPM"/>
</dbReference>
<protein>
    <submittedName>
        <fullName evidence="1">Isocitrate lyase/phosphoenolpyruvate mutase family protein</fullName>
    </submittedName>
</protein>
<dbReference type="PANTHER" id="PTHR42905">
    <property type="entry name" value="PHOSPHOENOLPYRUVATE CARBOXYLASE"/>
    <property type="match status" value="1"/>
</dbReference>
<dbReference type="Proteomes" id="UP001060336">
    <property type="component" value="Chromosome"/>
</dbReference>
<dbReference type="GO" id="GO:0016829">
    <property type="term" value="F:lyase activity"/>
    <property type="evidence" value="ECO:0007669"/>
    <property type="project" value="UniProtKB-KW"/>
</dbReference>
<dbReference type="KEGG" id="naci:NUH88_07415"/>
<evidence type="ECO:0000313" key="2">
    <source>
        <dbReference type="Proteomes" id="UP001060336"/>
    </source>
</evidence>
<dbReference type="InterPro" id="IPR015813">
    <property type="entry name" value="Pyrv/PenolPyrv_kinase-like_dom"/>
</dbReference>
<dbReference type="CDD" id="cd00377">
    <property type="entry name" value="ICL_PEPM"/>
    <property type="match status" value="1"/>
</dbReference>
<dbReference type="SUPFAM" id="SSF51621">
    <property type="entry name" value="Phosphoenolpyruvate/pyruvate domain"/>
    <property type="match status" value="1"/>
</dbReference>
<dbReference type="RefSeq" id="WP_257771053.1">
    <property type="nucleotide sequence ID" value="NZ_CP102480.1"/>
</dbReference>
<keyword evidence="2" id="KW-1185">Reference proteome</keyword>
<dbReference type="InterPro" id="IPR040442">
    <property type="entry name" value="Pyrv_kinase-like_dom_sf"/>
</dbReference>
<name>A0A9J7AZ27_9PROT</name>
<dbReference type="EMBL" id="CP102480">
    <property type="protein sequence ID" value="UUX51516.1"/>
    <property type="molecule type" value="Genomic_DNA"/>
</dbReference>
<dbReference type="Pfam" id="PF13714">
    <property type="entry name" value="PEP_mutase"/>
    <property type="match status" value="1"/>
</dbReference>
<reference evidence="1" key="1">
    <citation type="submission" date="2022-08" db="EMBL/GenBank/DDBJ databases">
        <title>Nisaea acidiphila sp. nov., isolated from a marine algal debris and emended description of the genus Nisaea Urios et al. 2008.</title>
        <authorList>
            <person name="Kwon K."/>
        </authorList>
    </citation>
    <scope>NUCLEOTIDE SEQUENCE</scope>
    <source>
        <strain evidence="1">MEBiC11861</strain>
    </source>
</reference>
<dbReference type="PANTHER" id="PTHR42905:SF16">
    <property type="entry name" value="CARBOXYPHOSPHONOENOLPYRUVATE PHOSPHONOMUTASE-LIKE PROTEIN (AFU_ORTHOLOGUE AFUA_5G07230)"/>
    <property type="match status" value="1"/>
</dbReference>
<sequence length="255" mass="26829">MSQETKARTFSELHRKGDPVILFNIWDAGSAKAVADSGAKALATGSWSVAGAQGYGDGEALPLDLLEVIVKRIAATTELPLSVDFEGAYATGPTGVGKNIARMIAAGAVGVNFEDQKIGGSGLYPVAEQAARISSARSAAEDAGLPFFINARTDLFLKDREPENHPALMAEAIARARAYAEAGASGIFMPGLKTPDLIRQAVEAVELPLNILMMPGVPEPKELASLGVSRISYGPGPWREMMAWVTERAGEVYGA</sequence>
<keyword evidence="1" id="KW-0456">Lyase</keyword>
<dbReference type="Gene3D" id="3.20.20.60">
    <property type="entry name" value="Phosphoenolpyruvate-binding domains"/>
    <property type="match status" value="1"/>
</dbReference>
<accession>A0A9J7AZ27</accession>
<organism evidence="1 2">
    <name type="scientific">Nisaea acidiphila</name>
    <dbReference type="NCBI Taxonomy" id="1862145"/>
    <lineage>
        <taxon>Bacteria</taxon>
        <taxon>Pseudomonadati</taxon>
        <taxon>Pseudomonadota</taxon>
        <taxon>Alphaproteobacteria</taxon>
        <taxon>Rhodospirillales</taxon>
        <taxon>Thalassobaculaceae</taxon>
        <taxon>Nisaea</taxon>
    </lineage>
</organism>
<evidence type="ECO:0000313" key="1">
    <source>
        <dbReference type="EMBL" id="UUX51516.1"/>
    </source>
</evidence>
<gene>
    <name evidence="1" type="ORF">NUH88_07415</name>
</gene>
<proteinExistence type="predicted"/>
<dbReference type="AlphaFoldDB" id="A0A9J7AZ27"/>